<dbReference type="PANTHER" id="PTHR24104">
    <property type="entry name" value="E3 UBIQUITIN-PROTEIN LIGASE NHLRC1-RELATED"/>
    <property type="match status" value="1"/>
</dbReference>
<dbReference type="PROSITE" id="PS51257">
    <property type="entry name" value="PROKAR_LIPOPROTEIN"/>
    <property type="match status" value="1"/>
</dbReference>
<dbReference type="Gene3D" id="2.120.10.30">
    <property type="entry name" value="TolB, C-terminal domain"/>
    <property type="match status" value="2"/>
</dbReference>
<dbReference type="PROSITE" id="PS51125">
    <property type="entry name" value="NHL"/>
    <property type="match status" value="2"/>
</dbReference>
<evidence type="ECO:0000313" key="3">
    <source>
        <dbReference type="EMBL" id="MBT1072552.1"/>
    </source>
</evidence>
<dbReference type="RefSeq" id="WP_214299669.1">
    <property type="nucleotide sequence ID" value="NZ_JAHDYS010000011.1"/>
</dbReference>
<feature type="repeat" description="NHL" evidence="2">
    <location>
        <begin position="205"/>
        <end position="246"/>
    </location>
</feature>
<evidence type="ECO:0000256" key="1">
    <source>
        <dbReference type="ARBA" id="ARBA00022737"/>
    </source>
</evidence>
<organism evidence="3 4">
    <name type="scientific">Pelotalea chapellei</name>
    <dbReference type="NCBI Taxonomy" id="44671"/>
    <lineage>
        <taxon>Bacteria</taxon>
        <taxon>Pseudomonadati</taxon>
        <taxon>Thermodesulfobacteriota</taxon>
        <taxon>Desulfuromonadia</taxon>
        <taxon>Geobacterales</taxon>
        <taxon>Geobacteraceae</taxon>
        <taxon>Pelotalea</taxon>
    </lineage>
</organism>
<proteinExistence type="predicted"/>
<feature type="repeat" description="NHL" evidence="2">
    <location>
        <begin position="250"/>
        <end position="293"/>
    </location>
</feature>
<protein>
    <submittedName>
        <fullName evidence="3">6-bladed beta-propeller</fullName>
    </submittedName>
</protein>
<dbReference type="Proteomes" id="UP000784128">
    <property type="component" value="Unassembled WGS sequence"/>
</dbReference>
<dbReference type="InterPro" id="IPR050952">
    <property type="entry name" value="TRIM-NHL_E3_ligases"/>
</dbReference>
<accession>A0ABS5UA55</accession>
<dbReference type="Pfam" id="PF17170">
    <property type="entry name" value="DUF5128"/>
    <property type="match status" value="1"/>
</dbReference>
<comment type="caution">
    <text evidence="3">The sequence shown here is derived from an EMBL/GenBank/DDBJ whole genome shotgun (WGS) entry which is preliminary data.</text>
</comment>
<name>A0ABS5UA55_9BACT</name>
<dbReference type="PANTHER" id="PTHR24104:SF25">
    <property type="entry name" value="PROTEIN LIN-41"/>
    <property type="match status" value="1"/>
</dbReference>
<keyword evidence="1" id="KW-0677">Repeat</keyword>
<sequence>MKYLRPLVYVFSLYVLFSTLGCASSDSALRERYFWPLPPNPARIEWITAYHSQLDLEKTAFRRLKEAVVGEDSPIGLIKPTEARIDDVHNKLYVADIEAAAVFVFDIAQSEFRMLPLHQAKLSGRIKPVGLALDREMNLFVLEPHQRKILVFDHSEKYVRTLDVAEVCKRPIALTIDKIRQRLYVSDAEQSKIFVLNLDGSLNYVIGGPGDSAGQLNRPVGMVVNSRGELLVADAFNARIQFFDPKGKYLKSFGTRGTGEGDFQLIKSVAVDPDDNIYVADGRANSIKIFNQSGDLLLAFGGYYAVSNSGKLAPGGFSLPISIDIDKSGRMFIVDQLNARVQVFQYLVPSTGSDPVR</sequence>
<evidence type="ECO:0000313" key="4">
    <source>
        <dbReference type="Proteomes" id="UP000784128"/>
    </source>
</evidence>
<dbReference type="EMBL" id="JAHDYS010000011">
    <property type="protein sequence ID" value="MBT1072552.1"/>
    <property type="molecule type" value="Genomic_DNA"/>
</dbReference>
<dbReference type="SUPFAM" id="SSF101898">
    <property type="entry name" value="NHL repeat"/>
    <property type="match status" value="1"/>
</dbReference>
<dbReference type="InterPro" id="IPR011042">
    <property type="entry name" value="6-blade_b-propeller_TolB-like"/>
</dbReference>
<gene>
    <name evidence="3" type="ORF">KJB30_12200</name>
</gene>
<dbReference type="InterPro" id="IPR001258">
    <property type="entry name" value="NHL_repeat"/>
</dbReference>
<keyword evidence="4" id="KW-1185">Reference proteome</keyword>
<evidence type="ECO:0000256" key="2">
    <source>
        <dbReference type="PROSITE-ProRule" id="PRU00504"/>
    </source>
</evidence>
<reference evidence="3 4" key="1">
    <citation type="submission" date="2021-05" db="EMBL/GenBank/DDBJ databases">
        <title>The draft genome of Geobacter chapellei DSM 13688.</title>
        <authorList>
            <person name="Xu Z."/>
            <person name="Masuda Y."/>
            <person name="Itoh H."/>
            <person name="Senoo K."/>
        </authorList>
    </citation>
    <scope>NUCLEOTIDE SEQUENCE [LARGE SCALE GENOMIC DNA]</scope>
    <source>
        <strain evidence="3 4">DSM 13688</strain>
    </source>
</reference>